<name>A0ABP6RUC8_9PSEU</name>
<gene>
    <name evidence="2" type="ORF">GCM10020366_32510</name>
</gene>
<dbReference type="RefSeq" id="WP_224960549.1">
    <property type="nucleotide sequence ID" value="NZ_BAAAYK010000038.1"/>
</dbReference>
<organism evidence="2 3">
    <name type="scientific">Saccharopolyspora gregorii</name>
    <dbReference type="NCBI Taxonomy" id="33914"/>
    <lineage>
        <taxon>Bacteria</taxon>
        <taxon>Bacillati</taxon>
        <taxon>Actinomycetota</taxon>
        <taxon>Actinomycetes</taxon>
        <taxon>Pseudonocardiales</taxon>
        <taxon>Pseudonocardiaceae</taxon>
        <taxon>Saccharopolyspora</taxon>
    </lineage>
</organism>
<dbReference type="Proteomes" id="UP001500483">
    <property type="component" value="Unassembled WGS sequence"/>
</dbReference>
<sequence>MEPAEHNPADQFDPPRASVQTLLPEAAVPGQHRGQWPGELDDADESHLIRGYD</sequence>
<proteinExistence type="predicted"/>
<protein>
    <submittedName>
        <fullName evidence="2">Uncharacterized protein</fullName>
    </submittedName>
</protein>
<evidence type="ECO:0000313" key="3">
    <source>
        <dbReference type="Proteomes" id="UP001500483"/>
    </source>
</evidence>
<feature type="region of interest" description="Disordered" evidence="1">
    <location>
        <begin position="1"/>
        <end position="53"/>
    </location>
</feature>
<comment type="caution">
    <text evidence="2">The sequence shown here is derived from an EMBL/GenBank/DDBJ whole genome shotgun (WGS) entry which is preliminary data.</text>
</comment>
<evidence type="ECO:0000256" key="1">
    <source>
        <dbReference type="SAM" id="MobiDB-lite"/>
    </source>
</evidence>
<evidence type="ECO:0000313" key="2">
    <source>
        <dbReference type="EMBL" id="GAA3358846.1"/>
    </source>
</evidence>
<keyword evidence="3" id="KW-1185">Reference proteome</keyword>
<accession>A0ABP6RUC8</accession>
<dbReference type="EMBL" id="BAAAYK010000038">
    <property type="protein sequence ID" value="GAA3358846.1"/>
    <property type="molecule type" value="Genomic_DNA"/>
</dbReference>
<reference evidence="3" key="1">
    <citation type="journal article" date="2019" name="Int. J. Syst. Evol. Microbiol.">
        <title>The Global Catalogue of Microorganisms (GCM) 10K type strain sequencing project: providing services to taxonomists for standard genome sequencing and annotation.</title>
        <authorList>
            <consortium name="The Broad Institute Genomics Platform"/>
            <consortium name="The Broad Institute Genome Sequencing Center for Infectious Disease"/>
            <person name="Wu L."/>
            <person name="Ma J."/>
        </authorList>
    </citation>
    <scope>NUCLEOTIDE SEQUENCE [LARGE SCALE GENOMIC DNA]</scope>
    <source>
        <strain evidence="3">JCM 9687</strain>
    </source>
</reference>